<gene>
    <name evidence="2" type="ORF">LRP50_21420</name>
</gene>
<evidence type="ECO:0000313" key="2">
    <source>
        <dbReference type="EMBL" id="MDD1795686.1"/>
    </source>
</evidence>
<evidence type="ECO:0000256" key="1">
    <source>
        <dbReference type="SAM" id="SignalP"/>
    </source>
</evidence>
<keyword evidence="1" id="KW-0732">Signal</keyword>
<comment type="caution">
    <text evidence="2">The sequence shown here is derived from an EMBL/GenBank/DDBJ whole genome shotgun (WGS) entry which is preliminary data.</text>
</comment>
<dbReference type="EMBL" id="JAJUBC010000033">
    <property type="protein sequence ID" value="MDD1795686.1"/>
    <property type="molecule type" value="Genomic_DNA"/>
</dbReference>
<keyword evidence="3" id="KW-1185">Reference proteome</keyword>
<dbReference type="Proteomes" id="UP001149400">
    <property type="component" value="Unassembled WGS sequence"/>
</dbReference>
<dbReference type="PROSITE" id="PS51257">
    <property type="entry name" value="PROKAR_LIPOPROTEIN"/>
    <property type="match status" value="1"/>
</dbReference>
<proteinExistence type="predicted"/>
<protein>
    <recommendedName>
        <fullName evidence="4">Lipoprotein</fullName>
    </recommendedName>
</protein>
<dbReference type="RefSeq" id="WP_274166470.1">
    <property type="nucleotide sequence ID" value="NZ_JAJUBC010000033.1"/>
</dbReference>
<accession>A0ABT5R7D9</accession>
<evidence type="ECO:0000313" key="3">
    <source>
        <dbReference type="Proteomes" id="UP001149400"/>
    </source>
</evidence>
<feature type="signal peptide" evidence="1">
    <location>
        <begin position="1"/>
        <end position="19"/>
    </location>
</feature>
<reference evidence="2" key="1">
    <citation type="submission" date="2021-12" db="EMBL/GenBank/DDBJ databases">
        <title>Enterovibrio ZSDZ35 sp. nov. and Enterovibrio ZSDZ42 sp. nov., isolated from coastal seawater in Qingdao.</title>
        <authorList>
            <person name="Zhang P."/>
        </authorList>
    </citation>
    <scope>NUCLEOTIDE SEQUENCE</scope>
    <source>
        <strain evidence="2">ZSDZ42</strain>
    </source>
</reference>
<organism evidence="2 3">
    <name type="scientific">Enterovibrio gelatinilyticus</name>
    <dbReference type="NCBI Taxonomy" id="2899819"/>
    <lineage>
        <taxon>Bacteria</taxon>
        <taxon>Pseudomonadati</taxon>
        <taxon>Pseudomonadota</taxon>
        <taxon>Gammaproteobacteria</taxon>
        <taxon>Vibrionales</taxon>
        <taxon>Vibrionaceae</taxon>
        <taxon>Enterovibrio</taxon>
    </lineage>
</organism>
<feature type="chain" id="PRO_5045803644" description="Lipoprotein" evidence="1">
    <location>
        <begin position="20"/>
        <end position="207"/>
    </location>
</feature>
<sequence length="207" mass="22987">MYKKWLVVAAVLGSLTLSGCVRVLSPDEAAPEISNVSAEAFNIAVKDARPYVLDGDKPASFEGLTRSALGIPYSQNTATKEPMADFIAKRLQAGFKNSGIDVNIIQTDINTEEKDILAASAEIGKKGILVVLNEWKYDYHSFSDNSWYDIEVVIVDALGNKKLAKQFKGENDIPDFDDAIVNEMQLIYKARFEEVFRDESVRKALMN</sequence>
<evidence type="ECO:0008006" key="4">
    <source>
        <dbReference type="Google" id="ProtNLM"/>
    </source>
</evidence>
<name>A0ABT5R7D9_9GAMM</name>